<dbReference type="InterPro" id="IPR018527">
    <property type="entry name" value="Rubredoxin_Fe_BS"/>
</dbReference>
<evidence type="ECO:0000256" key="1">
    <source>
        <dbReference type="ARBA" id="ARBA00022723"/>
    </source>
</evidence>
<dbReference type="RefSeq" id="WP_049993555.1">
    <property type="nucleotide sequence ID" value="NZ_CP031310.1"/>
</dbReference>
<dbReference type="KEGG" id="hsn:DV733_02215"/>
<evidence type="ECO:0000313" key="6">
    <source>
        <dbReference type="Proteomes" id="UP000296706"/>
    </source>
</evidence>
<dbReference type="OrthoDB" id="262791at2157"/>
<evidence type="ECO:0000259" key="4">
    <source>
        <dbReference type="SMART" id="SM00249"/>
    </source>
</evidence>
<dbReference type="EMBL" id="CP031310">
    <property type="protein sequence ID" value="QCC50111.1"/>
    <property type="molecule type" value="Genomic_DNA"/>
</dbReference>
<proteinExistence type="predicted"/>
<sequence length="72" mass="7654">MSVNRATGACMFCGGSGAEKTCGHCDGGYHIACARKRGNLRVEKHGNGIVSSARLNYDWECPNCGETARGEM</sequence>
<dbReference type="Proteomes" id="UP000296706">
    <property type="component" value="Chromosome"/>
</dbReference>
<dbReference type="AlphaFoldDB" id="A0A4D6H9C2"/>
<dbReference type="SMART" id="SM00249">
    <property type="entry name" value="PHD"/>
    <property type="match status" value="1"/>
</dbReference>
<keyword evidence="1" id="KW-0479">Metal-binding</keyword>
<dbReference type="SUPFAM" id="SSF57903">
    <property type="entry name" value="FYVE/PHD zinc finger"/>
    <property type="match status" value="1"/>
</dbReference>
<organism evidence="5 6">
    <name type="scientific">Halapricum salinum</name>
    <dbReference type="NCBI Taxonomy" id="1457250"/>
    <lineage>
        <taxon>Archaea</taxon>
        <taxon>Methanobacteriati</taxon>
        <taxon>Methanobacteriota</taxon>
        <taxon>Stenosarchaea group</taxon>
        <taxon>Halobacteria</taxon>
        <taxon>Halobacteriales</taxon>
        <taxon>Haloarculaceae</taxon>
        <taxon>Halapricum</taxon>
    </lineage>
</organism>
<dbReference type="GeneID" id="39846644"/>
<keyword evidence="2" id="KW-0863">Zinc-finger</keyword>
<feature type="domain" description="Zinc finger PHD-type" evidence="4">
    <location>
        <begin position="9"/>
        <end position="65"/>
    </location>
</feature>
<evidence type="ECO:0000256" key="3">
    <source>
        <dbReference type="ARBA" id="ARBA00022833"/>
    </source>
</evidence>
<gene>
    <name evidence="5" type="ORF">DV733_02215</name>
</gene>
<dbReference type="GO" id="GO:0008270">
    <property type="term" value="F:zinc ion binding"/>
    <property type="evidence" value="ECO:0007669"/>
    <property type="project" value="UniProtKB-KW"/>
</dbReference>
<accession>A0A4D6H9C2</accession>
<dbReference type="Gene3D" id="3.30.40.10">
    <property type="entry name" value="Zinc/RING finger domain, C3HC4 (zinc finger)"/>
    <property type="match status" value="1"/>
</dbReference>
<keyword evidence="3" id="KW-0862">Zinc</keyword>
<evidence type="ECO:0000313" key="5">
    <source>
        <dbReference type="EMBL" id="QCC50111.1"/>
    </source>
</evidence>
<evidence type="ECO:0000256" key="2">
    <source>
        <dbReference type="ARBA" id="ARBA00022771"/>
    </source>
</evidence>
<dbReference type="InterPro" id="IPR013083">
    <property type="entry name" value="Znf_RING/FYVE/PHD"/>
</dbReference>
<protein>
    <recommendedName>
        <fullName evidence="4">Zinc finger PHD-type domain-containing protein</fullName>
    </recommendedName>
</protein>
<reference evidence="5 6" key="1">
    <citation type="journal article" date="2019" name="Nat. Commun.">
        <title>A new type of DNA phosphorothioation-based antiviral system in archaea.</title>
        <authorList>
            <person name="Xiong L."/>
            <person name="Liu S."/>
            <person name="Chen S."/>
            <person name="Xiao Y."/>
            <person name="Zhu B."/>
            <person name="Gao Y."/>
            <person name="Zhang Y."/>
            <person name="Chen B."/>
            <person name="Luo J."/>
            <person name="Deng Z."/>
            <person name="Chen X."/>
            <person name="Wang L."/>
            <person name="Chen S."/>
        </authorList>
    </citation>
    <scope>NUCLEOTIDE SEQUENCE [LARGE SCALE GENOMIC DNA]</scope>
    <source>
        <strain evidence="5 6">CBA1105</strain>
    </source>
</reference>
<dbReference type="InterPro" id="IPR001965">
    <property type="entry name" value="Znf_PHD"/>
</dbReference>
<dbReference type="PROSITE" id="PS00202">
    <property type="entry name" value="RUBREDOXIN"/>
    <property type="match status" value="1"/>
</dbReference>
<dbReference type="InterPro" id="IPR011011">
    <property type="entry name" value="Znf_FYVE_PHD"/>
</dbReference>
<keyword evidence="6" id="KW-1185">Reference proteome</keyword>
<name>A0A4D6H9C2_9EURY</name>